<proteinExistence type="inferred from homology"/>
<dbReference type="AlphaFoldDB" id="A0A1H6BZ55"/>
<evidence type="ECO:0000256" key="3">
    <source>
        <dbReference type="ARBA" id="ARBA00022475"/>
    </source>
</evidence>
<feature type="transmembrane region" description="Helical" evidence="9">
    <location>
        <begin position="86"/>
        <end position="107"/>
    </location>
</feature>
<keyword evidence="4 9" id="KW-0997">Cell inner membrane</keyword>
<dbReference type="EMBL" id="FNVQ01000003">
    <property type="protein sequence ID" value="SEG65715.1"/>
    <property type="molecule type" value="Genomic_DNA"/>
</dbReference>
<feature type="transmembrane region" description="Helical" evidence="9">
    <location>
        <begin position="47"/>
        <end position="65"/>
    </location>
</feature>
<accession>A0A1H6BZ55</accession>
<feature type="transmembrane region" description="Helical" evidence="9">
    <location>
        <begin position="12"/>
        <end position="35"/>
    </location>
</feature>
<dbReference type="GO" id="GO:0015740">
    <property type="term" value="P:C4-dicarboxylate transport"/>
    <property type="evidence" value="ECO:0007669"/>
    <property type="project" value="TreeGrafter"/>
</dbReference>
<dbReference type="RefSeq" id="WP_104003886.1">
    <property type="nucleotide sequence ID" value="NZ_FNVQ01000003.1"/>
</dbReference>
<feature type="domain" description="Tripartite ATP-independent periplasmic transporters DctQ component" evidence="10">
    <location>
        <begin position="24"/>
        <end position="153"/>
    </location>
</feature>
<dbReference type="PANTHER" id="PTHR35011">
    <property type="entry name" value="2,3-DIKETO-L-GULONATE TRAP TRANSPORTER SMALL PERMEASE PROTEIN YIAM"/>
    <property type="match status" value="1"/>
</dbReference>
<dbReference type="Proteomes" id="UP000236745">
    <property type="component" value="Unassembled WGS sequence"/>
</dbReference>
<reference evidence="11 12" key="1">
    <citation type="submission" date="2016-10" db="EMBL/GenBank/DDBJ databases">
        <authorList>
            <person name="de Groot N.N."/>
        </authorList>
    </citation>
    <scope>NUCLEOTIDE SEQUENCE [LARGE SCALE GENOMIC DNA]</scope>
    <source>
        <strain evidence="11 12">DSM 22012</strain>
    </source>
</reference>
<protein>
    <recommendedName>
        <fullName evidence="9">TRAP transporter small permease protein</fullName>
    </recommendedName>
</protein>
<evidence type="ECO:0000256" key="5">
    <source>
        <dbReference type="ARBA" id="ARBA00022692"/>
    </source>
</evidence>
<comment type="subunit">
    <text evidence="9">The complex comprises the extracytoplasmic solute receptor protein and the two transmembrane proteins.</text>
</comment>
<evidence type="ECO:0000313" key="11">
    <source>
        <dbReference type="EMBL" id="SEG65715.1"/>
    </source>
</evidence>
<evidence type="ECO:0000256" key="9">
    <source>
        <dbReference type="RuleBase" id="RU369079"/>
    </source>
</evidence>
<keyword evidence="2 9" id="KW-0813">Transport</keyword>
<dbReference type="InterPro" id="IPR007387">
    <property type="entry name" value="TRAP_DctQ"/>
</dbReference>
<evidence type="ECO:0000256" key="4">
    <source>
        <dbReference type="ARBA" id="ARBA00022519"/>
    </source>
</evidence>
<dbReference type="GO" id="GO:0022857">
    <property type="term" value="F:transmembrane transporter activity"/>
    <property type="evidence" value="ECO:0007669"/>
    <property type="project" value="UniProtKB-UniRule"/>
</dbReference>
<evidence type="ECO:0000256" key="2">
    <source>
        <dbReference type="ARBA" id="ARBA00022448"/>
    </source>
</evidence>
<keyword evidence="3" id="KW-1003">Cell membrane</keyword>
<keyword evidence="5 9" id="KW-0812">Transmembrane</keyword>
<comment type="function">
    <text evidence="9">Part of the tripartite ATP-independent periplasmic (TRAP) transport system.</text>
</comment>
<evidence type="ECO:0000259" key="10">
    <source>
        <dbReference type="Pfam" id="PF04290"/>
    </source>
</evidence>
<sequence>MNKLFDKTISAIEVVAAILFGAVTLLIVLSAIGRYGFATPIPDSFDLSRLVLGVAIVWGFASLGFRDSHIKVSITSHIFSKPVTRWIEVFAWTLLLIFTSVLAWKMFGKFLSTHASGETTFDLRIPLWPFVFAIWLGLVGAIITTLYRIIQIMTRSDFCIIENSITGSRDDEVQNDV</sequence>
<evidence type="ECO:0000256" key="7">
    <source>
        <dbReference type="ARBA" id="ARBA00023136"/>
    </source>
</evidence>
<keyword evidence="6 9" id="KW-1133">Transmembrane helix</keyword>
<feature type="transmembrane region" description="Helical" evidence="9">
    <location>
        <begin position="127"/>
        <end position="147"/>
    </location>
</feature>
<gene>
    <name evidence="11" type="ORF">SAMN05444390_10313</name>
</gene>
<name>A0A1H6BZ55_9GAMM</name>
<dbReference type="OrthoDB" id="2877624at2"/>
<dbReference type="PANTHER" id="PTHR35011:SF2">
    <property type="entry name" value="2,3-DIKETO-L-GULONATE TRAP TRANSPORTER SMALL PERMEASE PROTEIN YIAM"/>
    <property type="match status" value="1"/>
</dbReference>
<evidence type="ECO:0000256" key="6">
    <source>
        <dbReference type="ARBA" id="ARBA00022989"/>
    </source>
</evidence>
<evidence type="ECO:0000256" key="8">
    <source>
        <dbReference type="ARBA" id="ARBA00038436"/>
    </source>
</evidence>
<comment type="subcellular location">
    <subcellularLocation>
        <location evidence="1 9">Cell inner membrane</location>
        <topology evidence="1 9">Multi-pass membrane protein</topology>
    </subcellularLocation>
</comment>
<organism evidence="11 12">
    <name type="scientific">Marinobacterium lutimaris</name>
    <dbReference type="NCBI Taxonomy" id="568106"/>
    <lineage>
        <taxon>Bacteria</taxon>
        <taxon>Pseudomonadati</taxon>
        <taxon>Pseudomonadota</taxon>
        <taxon>Gammaproteobacteria</taxon>
        <taxon>Oceanospirillales</taxon>
        <taxon>Oceanospirillaceae</taxon>
        <taxon>Marinobacterium</taxon>
    </lineage>
</organism>
<dbReference type="GO" id="GO:0005886">
    <property type="term" value="C:plasma membrane"/>
    <property type="evidence" value="ECO:0007669"/>
    <property type="project" value="UniProtKB-SubCell"/>
</dbReference>
<evidence type="ECO:0000256" key="1">
    <source>
        <dbReference type="ARBA" id="ARBA00004429"/>
    </source>
</evidence>
<evidence type="ECO:0000313" key="12">
    <source>
        <dbReference type="Proteomes" id="UP000236745"/>
    </source>
</evidence>
<keyword evidence="7 9" id="KW-0472">Membrane</keyword>
<dbReference type="Pfam" id="PF04290">
    <property type="entry name" value="DctQ"/>
    <property type="match status" value="1"/>
</dbReference>
<comment type="similarity">
    <text evidence="8 9">Belongs to the TRAP transporter small permease family.</text>
</comment>
<keyword evidence="12" id="KW-1185">Reference proteome</keyword>
<dbReference type="InterPro" id="IPR055348">
    <property type="entry name" value="DctQ"/>
</dbReference>